<accession>A0ABS8U888</accession>
<dbReference type="EMBL" id="JAJPWV010000006">
    <property type="protein sequence ID" value="MCD8742410.1"/>
    <property type="molecule type" value="Genomic_DNA"/>
</dbReference>
<reference evidence="1 2" key="1">
    <citation type="submission" date="2021-12" db="EMBL/GenBank/DDBJ databases">
        <title>Mucilaginibacter roseus genome.</title>
        <authorList>
            <person name="Ferreira J.R."/>
            <person name="Newman J.D."/>
        </authorList>
    </citation>
    <scope>NUCLEOTIDE SEQUENCE [LARGE SCALE GENOMIC DNA]</scope>
    <source>
        <strain evidence="1 2">LMG 28454</strain>
    </source>
</reference>
<comment type="caution">
    <text evidence="1">The sequence shown here is derived from an EMBL/GenBank/DDBJ whole genome shotgun (WGS) entry which is preliminary data.</text>
</comment>
<gene>
    <name evidence="1" type="ORF">LT679_17500</name>
</gene>
<proteinExistence type="predicted"/>
<name>A0ABS8U888_9SPHI</name>
<protein>
    <submittedName>
        <fullName evidence="1">Uncharacterized protein</fullName>
    </submittedName>
</protein>
<keyword evidence="2" id="KW-1185">Reference proteome</keyword>
<sequence length="103" mass="11003">MPLIAIGALFIIVNHPKTIATTLNKGSDARFILIESSSKLLSSFKISAILLVLNSKKYISTQGITTADAMLIKTKTMLSGTPVVNCRIVKKIANVCGSEIKAL</sequence>
<dbReference type="RefSeq" id="WP_232178965.1">
    <property type="nucleotide sequence ID" value="NZ_JAJPWV010000006.1"/>
</dbReference>
<organism evidence="1 2">
    <name type="scientific">Mucilaginibacter roseus</name>
    <dbReference type="NCBI Taxonomy" id="1528868"/>
    <lineage>
        <taxon>Bacteria</taxon>
        <taxon>Pseudomonadati</taxon>
        <taxon>Bacteroidota</taxon>
        <taxon>Sphingobacteriia</taxon>
        <taxon>Sphingobacteriales</taxon>
        <taxon>Sphingobacteriaceae</taxon>
        <taxon>Mucilaginibacter</taxon>
    </lineage>
</organism>
<evidence type="ECO:0000313" key="1">
    <source>
        <dbReference type="EMBL" id="MCD8742410.1"/>
    </source>
</evidence>
<dbReference type="Proteomes" id="UP001199919">
    <property type="component" value="Unassembled WGS sequence"/>
</dbReference>
<evidence type="ECO:0000313" key="2">
    <source>
        <dbReference type="Proteomes" id="UP001199919"/>
    </source>
</evidence>